<keyword evidence="2" id="KW-1133">Transmembrane helix</keyword>
<evidence type="ECO:0000313" key="3">
    <source>
        <dbReference type="EMBL" id="GAA0158732.1"/>
    </source>
</evidence>
<accession>A0AAV3Q6F3</accession>
<name>A0AAV3Q6F3_LITER</name>
<dbReference type="PANTHER" id="PTHR35490:SF3">
    <property type="entry name" value="(WILD MALAYSIAN BANANA) HYPOTHETICAL PROTEIN"/>
    <property type="match status" value="1"/>
</dbReference>
<keyword evidence="4" id="KW-1185">Reference proteome</keyword>
<organism evidence="3 4">
    <name type="scientific">Lithospermum erythrorhizon</name>
    <name type="common">Purple gromwell</name>
    <name type="synonym">Lithospermum officinale var. erythrorhizon</name>
    <dbReference type="NCBI Taxonomy" id="34254"/>
    <lineage>
        <taxon>Eukaryota</taxon>
        <taxon>Viridiplantae</taxon>
        <taxon>Streptophyta</taxon>
        <taxon>Embryophyta</taxon>
        <taxon>Tracheophyta</taxon>
        <taxon>Spermatophyta</taxon>
        <taxon>Magnoliopsida</taxon>
        <taxon>eudicotyledons</taxon>
        <taxon>Gunneridae</taxon>
        <taxon>Pentapetalae</taxon>
        <taxon>asterids</taxon>
        <taxon>lamiids</taxon>
        <taxon>Boraginales</taxon>
        <taxon>Boraginaceae</taxon>
        <taxon>Boraginoideae</taxon>
        <taxon>Lithospermeae</taxon>
        <taxon>Lithospermum</taxon>
    </lineage>
</organism>
<feature type="region of interest" description="Disordered" evidence="1">
    <location>
        <begin position="360"/>
        <end position="381"/>
    </location>
</feature>
<evidence type="ECO:0000313" key="4">
    <source>
        <dbReference type="Proteomes" id="UP001454036"/>
    </source>
</evidence>
<proteinExistence type="predicted"/>
<sequence>MPTYTTIALENLLEPDSSSGNTTKVVGKRFDFDANDVRKSNHIYITPALYTTPASEPIPEVSLEYALSPYVVNHKRRGAGIGGVEIEGVEKLEGEELEDIDFVEAGVGNEIFEDNFVGVEVGNEGSFGVENGISEYLEPVGGLKFGNESFRSVNGGGKSIKGGESYSFVSSQGEFFDAIEDFSSDGSSSSGQLRVHCIESETRAMSLSLLEQIERRKTAEDTLKLMQNQWQRISNLLAHVGLTLPALPIAEDESLQLTQEVIVTKFVAEALGKEVARAEAELVTQAIIESKEQEISRLRDRLQYYEAVNLEMSQRNQEIVEVSRRQRQKRQRQRKWLWSCIGLSIAIGATVIATLSLPTGKEHQLPSSGEAADGSTSSEAV</sequence>
<comment type="caution">
    <text evidence="3">The sequence shown here is derived from an EMBL/GenBank/DDBJ whole genome shotgun (WGS) entry which is preliminary data.</text>
</comment>
<feature type="transmembrane region" description="Helical" evidence="2">
    <location>
        <begin position="336"/>
        <end position="357"/>
    </location>
</feature>
<keyword evidence="2" id="KW-0472">Membrane</keyword>
<evidence type="ECO:0008006" key="5">
    <source>
        <dbReference type="Google" id="ProtNLM"/>
    </source>
</evidence>
<dbReference type="Proteomes" id="UP001454036">
    <property type="component" value="Unassembled WGS sequence"/>
</dbReference>
<gene>
    <name evidence="3" type="ORF">LIER_15679</name>
</gene>
<evidence type="ECO:0000256" key="1">
    <source>
        <dbReference type="SAM" id="MobiDB-lite"/>
    </source>
</evidence>
<evidence type="ECO:0000256" key="2">
    <source>
        <dbReference type="SAM" id="Phobius"/>
    </source>
</evidence>
<keyword evidence="2" id="KW-0812">Transmembrane</keyword>
<protein>
    <recommendedName>
        <fullName evidence="5">Transmembrane protein</fullName>
    </recommendedName>
</protein>
<dbReference type="AlphaFoldDB" id="A0AAV3Q6F3"/>
<reference evidence="3 4" key="1">
    <citation type="submission" date="2024-01" db="EMBL/GenBank/DDBJ databases">
        <title>The complete chloroplast genome sequence of Lithospermum erythrorhizon: insights into the phylogenetic relationship among Boraginaceae species and the maternal lineages of purple gromwells.</title>
        <authorList>
            <person name="Okada T."/>
            <person name="Watanabe K."/>
        </authorList>
    </citation>
    <scope>NUCLEOTIDE SEQUENCE [LARGE SCALE GENOMIC DNA]</scope>
</reference>
<dbReference type="PANTHER" id="PTHR35490">
    <property type="entry name" value="BACTERIOPHAGE N4 ADSORPTION B PROTEIN"/>
    <property type="match status" value="1"/>
</dbReference>
<dbReference type="EMBL" id="BAABME010003421">
    <property type="protein sequence ID" value="GAA0158732.1"/>
    <property type="molecule type" value="Genomic_DNA"/>
</dbReference>